<feature type="transmembrane region" description="Helical" evidence="6">
    <location>
        <begin position="97"/>
        <end position="118"/>
    </location>
</feature>
<keyword evidence="5 6" id="KW-0472">Membrane</keyword>
<dbReference type="PANTHER" id="PTHR43461">
    <property type="entry name" value="TRANSMEMBRANE PROTEIN 256"/>
    <property type="match status" value="1"/>
</dbReference>
<reference evidence="8" key="1">
    <citation type="submission" date="2017-01" db="EMBL/GenBank/DDBJ databases">
        <authorList>
            <person name="Varghese N."/>
            <person name="Submissions S."/>
        </authorList>
    </citation>
    <scope>NUCLEOTIDE SEQUENCE [LARGE SCALE GENOMIC DNA]</scope>
    <source>
        <strain evidence="8">ATCC 51758</strain>
    </source>
</reference>
<evidence type="ECO:0000256" key="1">
    <source>
        <dbReference type="ARBA" id="ARBA00004141"/>
    </source>
</evidence>
<dbReference type="InterPro" id="IPR006696">
    <property type="entry name" value="DUF423"/>
</dbReference>
<dbReference type="Proteomes" id="UP000186819">
    <property type="component" value="Unassembled WGS sequence"/>
</dbReference>
<evidence type="ECO:0000256" key="3">
    <source>
        <dbReference type="ARBA" id="ARBA00022692"/>
    </source>
</evidence>
<evidence type="ECO:0000313" key="7">
    <source>
        <dbReference type="EMBL" id="SIQ06556.1"/>
    </source>
</evidence>
<dbReference type="PANTHER" id="PTHR43461:SF1">
    <property type="entry name" value="TRANSMEMBRANE PROTEIN 256"/>
    <property type="match status" value="1"/>
</dbReference>
<protein>
    <submittedName>
        <fullName evidence="7">Uncharacterized membrane protein YgdD, TMEM256/DUF423 family</fullName>
    </submittedName>
</protein>
<evidence type="ECO:0000313" key="8">
    <source>
        <dbReference type="Proteomes" id="UP000186819"/>
    </source>
</evidence>
<organism evidence="7 8">
    <name type="scientific">Aromatoleum tolulyticum</name>
    <dbReference type="NCBI Taxonomy" id="34027"/>
    <lineage>
        <taxon>Bacteria</taxon>
        <taxon>Pseudomonadati</taxon>
        <taxon>Pseudomonadota</taxon>
        <taxon>Betaproteobacteria</taxon>
        <taxon>Rhodocyclales</taxon>
        <taxon>Rhodocyclaceae</taxon>
        <taxon>Aromatoleum</taxon>
    </lineage>
</organism>
<name>A0A1N6PQJ3_9RHOO</name>
<dbReference type="EMBL" id="FTMD01000002">
    <property type="protein sequence ID" value="SIQ06556.1"/>
    <property type="molecule type" value="Genomic_DNA"/>
</dbReference>
<keyword evidence="3 6" id="KW-0812">Transmembrane</keyword>
<keyword evidence="4 6" id="KW-1133">Transmembrane helix</keyword>
<proteinExistence type="inferred from homology"/>
<evidence type="ECO:0000256" key="2">
    <source>
        <dbReference type="ARBA" id="ARBA00009694"/>
    </source>
</evidence>
<evidence type="ECO:0000256" key="4">
    <source>
        <dbReference type="ARBA" id="ARBA00022989"/>
    </source>
</evidence>
<accession>A0A1N6PQJ3</accession>
<feature type="transmembrane region" description="Helical" evidence="6">
    <location>
        <begin position="41"/>
        <end position="61"/>
    </location>
</feature>
<sequence>MLQQTMNRFILIAGSLLAGLGVALGAFGAHGLRNVLGAAELGWWSTAVQYQMWHATGLLALGAWRLPNTGPVAVLLVLGTLVFSGSLYVMALSGWRVLGMITPIGGTLLIAGWLLLAWRALRG</sequence>
<dbReference type="STRING" id="34027.SAMN05421829_102151"/>
<gene>
    <name evidence="7" type="ORF">SAMN05421829_102151</name>
</gene>
<evidence type="ECO:0000256" key="6">
    <source>
        <dbReference type="SAM" id="Phobius"/>
    </source>
</evidence>
<dbReference type="Pfam" id="PF04241">
    <property type="entry name" value="DUF423"/>
    <property type="match status" value="1"/>
</dbReference>
<comment type="subcellular location">
    <subcellularLocation>
        <location evidence="1">Membrane</location>
        <topology evidence="1">Multi-pass membrane protein</topology>
    </subcellularLocation>
</comment>
<dbReference type="AlphaFoldDB" id="A0A1N6PQJ3"/>
<evidence type="ECO:0000256" key="5">
    <source>
        <dbReference type="ARBA" id="ARBA00023136"/>
    </source>
</evidence>
<dbReference type="GO" id="GO:0005886">
    <property type="term" value="C:plasma membrane"/>
    <property type="evidence" value="ECO:0007669"/>
    <property type="project" value="TreeGrafter"/>
</dbReference>
<comment type="similarity">
    <text evidence="2">Belongs to the UPF0382 family.</text>
</comment>
<keyword evidence="8" id="KW-1185">Reference proteome</keyword>
<feature type="transmembrane region" description="Helical" evidence="6">
    <location>
        <begin position="73"/>
        <end position="91"/>
    </location>
</feature>